<dbReference type="PIRSF" id="PIRSF032582">
    <property type="entry name" value="Cas2"/>
    <property type="match status" value="1"/>
</dbReference>
<protein>
    <recommendedName>
        <fullName evidence="9">CRISPR-associated endoribonuclease Cas2</fullName>
        <ecNumber evidence="9">3.1.-.-</ecNumber>
    </recommendedName>
</protein>
<reference evidence="11 12" key="1">
    <citation type="journal article" date="2011" name="Stand. Genomic Sci.">
        <title>Non-contiguous finished genome sequence and contextual data of the filamentous soil bacterium Ktedonobacter racemifer type strain (SOSP1-21).</title>
        <authorList>
            <person name="Chang Y.J."/>
            <person name="Land M."/>
            <person name="Hauser L."/>
            <person name="Chertkov O."/>
            <person name="Del Rio T.G."/>
            <person name="Nolan M."/>
            <person name="Copeland A."/>
            <person name="Tice H."/>
            <person name="Cheng J.F."/>
            <person name="Lucas S."/>
            <person name="Han C."/>
            <person name="Goodwin L."/>
            <person name="Pitluck S."/>
            <person name="Ivanova N."/>
            <person name="Ovchinikova G."/>
            <person name="Pati A."/>
            <person name="Chen A."/>
            <person name="Palaniappan K."/>
            <person name="Mavromatis K."/>
            <person name="Liolios K."/>
            <person name="Brettin T."/>
            <person name="Fiebig A."/>
            <person name="Rohde M."/>
            <person name="Abt B."/>
            <person name="Goker M."/>
            <person name="Detter J.C."/>
            <person name="Woyke T."/>
            <person name="Bristow J."/>
            <person name="Eisen J.A."/>
            <person name="Markowitz V."/>
            <person name="Hugenholtz P."/>
            <person name="Kyrpides N.C."/>
            <person name="Klenk H.P."/>
            <person name="Lapidus A."/>
        </authorList>
    </citation>
    <scope>NUCLEOTIDE SEQUENCE [LARGE SCALE GENOMIC DNA]</scope>
    <source>
        <strain evidence="12">DSM 44963</strain>
    </source>
</reference>
<dbReference type="GO" id="GO:0004521">
    <property type="term" value="F:RNA endonuclease activity"/>
    <property type="evidence" value="ECO:0007669"/>
    <property type="project" value="UniProtKB-UniRule"/>
</dbReference>
<keyword evidence="12" id="KW-1185">Reference proteome</keyword>
<dbReference type="InterPro" id="IPR019199">
    <property type="entry name" value="Virulence_VapD/CRISPR_Cas2"/>
</dbReference>
<evidence type="ECO:0000256" key="2">
    <source>
        <dbReference type="ARBA" id="ARBA00009959"/>
    </source>
</evidence>
<evidence type="ECO:0000313" key="12">
    <source>
        <dbReference type="Proteomes" id="UP000004508"/>
    </source>
</evidence>
<sequence length="102" mass="11541">MAKDTVTSGSSTTCYIIAYDIPDDKRRIKIHKILSGFGTWTQYSLFECFLSKKELVLLKSKLARYTRDTEDSIRFYPLCVHCLEKVETVGGAPPAEATIFIV</sequence>
<evidence type="ECO:0000256" key="10">
    <source>
        <dbReference type="PIRNR" id="PIRNR032582"/>
    </source>
</evidence>
<dbReference type="STRING" id="485913.Krac_11608"/>
<evidence type="ECO:0000256" key="5">
    <source>
        <dbReference type="ARBA" id="ARBA00022759"/>
    </source>
</evidence>
<dbReference type="CDD" id="cd09725">
    <property type="entry name" value="Cas2_I_II_III"/>
    <property type="match status" value="1"/>
</dbReference>
<dbReference type="InterPro" id="IPR021127">
    <property type="entry name" value="CRISPR_associated_Cas2"/>
</dbReference>
<comment type="caution">
    <text evidence="11">The sequence shown here is derived from an EMBL/GenBank/DDBJ whole genome shotgun (WGS) entry which is preliminary data.</text>
</comment>
<comment type="subunit">
    <text evidence="9">Homodimer, forms a heterotetramer with a Cas1 homodimer.</text>
</comment>
<dbReference type="GO" id="GO:0043571">
    <property type="term" value="P:maintenance of CRISPR repeat elements"/>
    <property type="evidence" value="ECO:0007669"/>
    <property type="project" value="UniProtKB-UniRule"/>
</dbReference>
<dbReference type="GO" id="GO:0016787">
    <property type="term" value="F:hydrolase activity"/>
    <property type="evidence" value="ECO:0007669"/>
    <property type="project" value="UniProtKB-KW"/>
</dbReference>
<accession>D6TCJ5</accession>
<dbReference type="Pfam" id="PF09827">
    <property type="entry name" value="CRISPR_Cas2"/>
    <property type="match status" value="1"/>
</dbReference>
<gene>
    <name evidence="9" type="primary">cas2</name>
    <name evidence="11" type="ORF">Krac_11608</name>
</gene>
<dbReference type="GO" id="GO:0046872">
    <property type="term" value="F:metal ion binding"/>
    <property type="evidence" value="ECO:0007669"/>
    <property type="project" value="UniProtKB-UniRule"/>
</dbReference>
<dbReference type="GO" id="GO:0051607">
    <property type="term" value="P:defense response to virus"/>
    <property type="evidence" value="ECO:0007669"/>
    <property type="project" value="UniProtKB-UniRule"/>
</dbReference>
<evidence type="ECO:0000256" key="9">
    <source>
        <dbReference type="HAMAP-Rule" id="MF_01471"/>
    </source>
</evidence>
<keyword evidence="3 9" id="KW-0540">Nuclease</keyword>
<evidence type="ECO:0000256" key="3">
    <source>
        <dbReference type="ARBA" id="ARBA00022722"/>
    </source>
</evidence>
<dbReference type="EMBL" id="ADVG01000001">
    <property type="protein sequence ID" value="EFH90012.1"/>
    <property type="molecule type" value="Genomic_DNA"/>
</dbReference>
<evidence type="ECO:0000256" key="7">
    <source>
        <dbReference type="ARBA" id="ARBA00022842"/>
    </source>
</evidence>
<evidence type="ECO:0000256" key="6">
    <source>
        <dbReference type="ARBA" id="ARBA00022801"/>
    </source>
</evidence>
<feature type="binding site" evidence="9">
    <location>
        <position position="20"/>
    </location>
    <ligand>
        <name>Mg(2+)</name>
        <dbReference type="ChEBI" id="CHEBI:18420"/>
        <note>catalytic</note>
    </ligand>
</feature>
<dbReference type="eggNOG" id="COG1343">
    <property type="taxonomic scope" value="Bacteria"/>
</dbReference>
<dbReference type="NCBIfam" id="TIGR01573">
    <property type="entry name" value="cas2"/>
    <property type="match status" value="1"/>
</dbReference>
<organism evidence="11 12">
    <name type="scientific">Ktedonobacter racemifer DSM 44963</name>
    <dbReference type="NCBI Taxonomy" id="485913"/>
    <lineage>
        <taxon>Bacteria</taxon>
        <taxon>Bacillati</taxon>
        <taxon>Chloroflexota</taxon>
        <taxon>Ktedonobacteria</taxon>
        <taxon>Ktedonobacterales</taxon>
        <taxon>Ktedonobacteraceae</taxon>
        <taxon>Ktedonobacter</taxon>
    </lineage>
</organism>
<evidence type="ECO:0000256" key="4">
    <source>
        <dbReference type="ARBA" id="ARBA00022723"/>
    </source>
</evidence>
<keyword evidence="7 9" id="KW-0460">Magnesium</keyword>
<name>D6TCJ5_KTERA</name>
<evidence type="ECO:0000313" key="11">
    <source>
        <dbReference type="EMBL" id="EFH90012.1"/>
    </source>
</evidence>
<comment type="function">
    <text evidence="9">CRISPR (clustered regularly interspaced short palindromic repeat), is an adaptive immune system that provides protection against mobile genetic elements (viruses, transposable elements and conjugative plasmids). CRISPR clusters contain sequences complementary to antecedent mobile elements and target invading nucleic acids. CRISPR clusters are transcribed and processed into CRISPR RNA (crRNA). Functions as a ssRNA-specific endoribonuclease. Involved in the integration of spacer DNA into the CRISPR cassette.</text>
</comment>
<comment type="cofactor">
    <cofactor evidence="1 9">
        <name>Mg(2+)</name>
        <dbReference type="ChEBI" id="CHEBI:18420"/>
    </cofactor>
</comment>
<keyword evidence="8 9" id="KW-0051">Antiviral defense</keyword>
<dbReference type="PANTHER" id="PTHR34405">
    <property type="entry name" value="CRISPR-ASSOCIATED ENDORIBONUCLEASE CAS2"/>
    <property type="match status" value="1"/>
</dbReference>
<dbReference type="Proteomes" id="UP000004508">
    <property type="component" value="Unassembled WGS sequence"/>
</dbReference>
<dbReference type="EC" id="3.1.-.-" evidence="9"/>
<dbReference type="RefSeq" id="WP_007907022.1">
    <property type="nucleotide sequence ID" value="NZ_ADVG01000001.1"/>
</dbReference>
<dbReference type="AlphaFoldDB" id="D6TCJ5"/>
<dbReference type="SUPFAM" id="SSF143430">
    <property type="entry name" value="TTP0101/SSO1404-like"/>
    <property type="match status" value="1"/>
</dbReference>
<proteinExistence type="inferred from homology"/>
<evidence type="ECO:0000256" key="1">
    <source>
        <dbReference type="ARBA" id="ARBA00001946"/>
    </source>
</evidence>
<dbReference type="HAMAP" id="MF_01471">
    <property type="entry name" value="Cas2"/>
    <property type="match status" value="1"/>
</dbReference>
<keyword evidence="4 9" id="KW-0479">Metal-binding</keyword>
<comment type="similarity">
    <text evidence="2 9 10">Belongs to the CRISPR-associated endoribonuclease Cas2 protein family.</text>
</comment>
<dbReference type="InParanoid" id="D6TCJ5"/>
<evidence type="ECO:0000256" key="8">
    <source>
        <dbReference type="ARBA" id="ARBA00023118"/>
    </source>
</evidence>
<keyword evidence="6 9" id="KW-0378">Hydrolase</keyword>
<dbReference type="OrthoDB" id="9798176at2"/>
<dbReference type="Gene3D" id="3.30.70.240">
    <property type="match status" value="1"/>
</dbReference>
<dbReference type="PANTHER" id="PTHR34405:SF3">
    <property type="entry name" value="CRISPR-ASSOCIATED ENDORIBONUCLEASE CAS2 3"/>
    <property type="match status" value="1"/>
</dbReference>
<keyword evidence="5 9" id="KW-0255">Endonuclease</keyword>